<evidence type="ECO:0000256" key="1">
    <source>
        <dbReference type="SAM" id="SignalP"/>
    </source>
</evidence>
<reference evidence="3 4" key="1">
    <citation type="submission" date="2017-05" db="EMBL/GenBank/DDBJ databases">
        <authorList>
            <person name="Varghese N."/>
            <person name="Submissions S."/>
        </authorList>
    </citation>
    <scope>NUCLEOTIDE SEQUENCE [LARGE SCALE GENOMIC DNA]</scope>
    <source>
        <strain evidence="3 4">DSM 29734</strain>
    </source>
</reference>
<accession>A0ABY1NWP8</accession>
<dbReference type="RefSeq" id="WP_283425897.1">
    <property type="nucleotide sequence ID" value="NZ_FXTY01000003.1"/>
</dbReference>
<proteinExistence type="predicted"/>
<name>A0ABY1NWP8_9RHOB</name>
<keyword evidence="4" id="KW-1185">Reference proteome</keyword>
<dbReference type="NCBIfam" id="NF041384">
    <property type="entry name" value="YHS_seleno_dom"/>
    <property type="match status" value="1"/>
</dbReference>
<evidence type="ECO:0000259" key="2">
    <source>
        <dbReference type="Pfam" id="PF04945"/>
    </source>
</evidence>
<feature type="chain" id="PRO_5047114259" evidence="1">
    <location>
        <begin position="28"/>
        <end position="151"/>
    </location>
</feature>
<dbReference type="EMBL" id="FXTY01000003">
    <property type="protein sequence ID" value="SMP19998.1"/>
    <property type="molecule type" value="Genomic_DNA"/>
</dbReference>
<dbReference type="InterPro" id="IPR007029">
    <property type="entry name" value="YHS_dom"/>
</dbReference>
<evidence type="ECO:0000313" key="3">
    <source>
        <dbReference type="EMBL" id="SMP19998.1"/>
    </source>
</evidence>
<protein>
    <submittedName>
        <fullName evidence="3">YHS domain-containing protein</fullName>
    </submittedName>
</protein>
<evidence type="ECO:0000313" key="4">
    <source>
        <dbReference type="Proteomes" id="UP001157961"/>
    </source>
</evidence>
<feature type="domain" description="YHS" evidence="2">
    <location>
        <begin position="45"/>
        <end position="89"/>
    </location>
</feature>
<keyword evidence="1" id="KW-0732">Signal</keyword>
<sequence length="151" mass="16588">MLTRRAALGLFAATPLAYALTSQVALAREPEVFQNPIAINGYDPVAYFAEQKPVEGSAANLVDWNGATWRFASDQNAAKFQANPEIYAPRFGGYCAYAASKGYLAPTIPEAWTIHEDVLYLNANLRAQELWRQDIPGNIKKGLANWPDVLG</sequence>
<comment type="caution">
    <text evidence="3">The sequence shown here is derived from an EMBL/GenBank/DDBJ whole genome shotgun (WGS) entry which is preliminary data.</text>
</comment>
<gene>
    <name evidence="3" type="ORF">SAMN06265373_103474</name>
</gene>
<feature type="signal peptide" evidence="1">
    <location>
        <begin position="1"/>
        <end position="27"/>
    </location>
</feature>
<dbReference type="Proteomes" id="UP001157961">
    <property type="component" value="Unassembled WGS sequence"/>
</dbReference>
<organism evidence="3 4">
    <name type="scientific">Shimia sagamensis</name>
    <dbReference type="NCBI Taxonomy" id="1566352"/>
    <lineage>
        <taxon>Bacteria</taxon>
        <taxon>Pseudomonadati</taxon>
        <taxon>Pseudomonadota</taxon>
        <taxon>Alphaproteobacteria</taxon>
        <taxon>Rhodobacterales</taxon>
        <taxon>Roseobacteraceae</taxon>
    </lineage>
</organism>
<dbReference type="Pfam" id="PF04945">
    <property type="entry name" value="YHS"/>
    <property type="match status" value="1"/>
</dbReference>